<proteinExistence type="predicted"/>
<dbReference type="OMA" id="DIKQQDH"/>
<feature type="compositionally biased region" description="Basic and acidic residues" evidence="1">
    <location>
        <begin position="157"/>
        <end position="173"/>
    </location>
</feature>
<feature type="region of interest" description="Disordered" evidence="1">
    <location>
        <begin position="638"/>
        <end position="712"/>
    </location>
</feature>
<keyword evidence="2" id="KW-0812">Transmembrane</keyword>
<feature type="region of interest" description="Disordered" evidence="1">
    <location>
        <begin position="66"/>
        <end position="89"/>
    </location>
</feature>
<feature type="compositionally biased region" description="Polar residues" evidence="1">
    <location>
        <begin position="698"/>
        <end position="712"/>
    </location>
</feature>
<dbReference type="AGR" id="Xenbase:XB-GENE-29087695"/>
<dbReference type="Xenbase" id="XB-GENE-29087695">
    <property type="gene designation" value="LOC101734335"/>
</dbReference>
<name>A0A8J1JWK6_XENTR</name>
<feature type="compositionally biased region" description="Basic and acidic residues" evidence="1">
    <location>
        <begin position="76"/>
        <end position="89"/>
    </location>
</feature>
<feature type="region of interest" description="Disordered" evidence="1">
    <location>
        <begin position="312"/>
        <end position="343"/>
    </location>
</feature>
<evidence type="ECO:0000256" key="1">
    <source>
        <dbReference type="SAM" id="MobiDB-lite"/>
    </source>
</evidence>
<gene>
    <name evidence="4 5" type="primary">LOC101734335</name>
</gene>
<keyword evidence="2" id="KW-1133">Transmembrane helix</keyword>
<feature type="transmembrane region" description="Helical" evidence="2">
    <location>
        <begin position="606"/>
        <end position="628"/>
    </location>
</feature>
<reference evidence="4" key="1">
    <citation type="submission" date="2025-08" db="UniProtKB">
        <authorList>
            <consortium name="RefSeq"/>
        </authorList>
    </citation>
    <scope>IDENTIFICATION</scope>
    <source>
        <strain evidence="4">Nigerian</strain>
        <tissue evidence="4">Liver and blood</tissue>
    </source>
</reference>
<sequence>MEEEKFPVQESEITCVQETNNIISCATEDTSLKKTLLMGMKSLVQTQTERQEVNLASDWKVESSEIDVKPPQWAPSHEDESYSEKSNTMEHQDIEEDIYQEENAGSAMLEADNKAKHQCMVEGESKGEADSSKKLLDTINENKHILDNVIKNVIDTPQKDTNHPDAGENNKDDTLEEVFGSPDEDITESEMVVDGSQGGKDYDTEKLLHLEAPEDITEPEVVGNRREEEKNYDTEVLLHSEAEGTKQILAITEEKTQKGSSDAEKMLVSSGEDIEQQDHGITRSYDTGENKHHFDKFLDSAPEDITEPEIVGNRSEEEKNYDTEAEGTKQIPGTTEEKGSNESEKMLVIPGGDIEQQDHTTGLGYKEKTYSEKFLHCENPSHPVTEEHPVIAKDGKDEDKNDLQKLLSKPSNNIKHEESHDKVNETYLDPKYPTAAPNTVPCVVTALKKLSWIVFLYFSYQFQFMYTVGFPINSVWRKYWANGTDLLAQNLIIRSLGNFCSLTFTVTPQTRNCSDIAHAVLINSTSLLLLVREPPETQWHLEHGSCTECRPQSKYFTPGERLHDTESVKEMLQLYTIQPATNTPGSLPLNSTVTPPAPEACNPVCVGFLVSLAVLVVGVLVILAAVCIRKRFCARNQPREENVSDTPPERVALSDIDGREEEERGRQPSSHTNGSISKEAQENQELLMNGTVLDPQLGTGTNQLSNHHSTGT</sequence>
<organism evidence="3 4">
    <name type="scientific">Xenopus tropicalis</name>
    <name type="common">Western clawed frog</name>
    <name type="synonym">Silurana tropicalis</name>
    <dbReference type="NCBI Taxonomy" id="8364"/>
    <lineage>
        <taxon>Eukaryota</taxon>
        <taxon>Metazoa</taxon>
        <taxon>Chordata</taxon>
        <taxon>Craniata</taxon>
        <taxon>Vertebrata</taxon>
        <taxon>Euteleostomi</taxon>
        <taxon>Amphibia</taxon>
        <taxon>Batrachia</taxon>
        <taxon>Anura</taxon>
        <taxon>Pipoidea</taxon>
        <taxon>Pipidae</taxon>
        <taxon>Xenopodinae</taxon>
        <taxon>Xenopus</taxon>
        <taxon>Silurana</taxon>
    </lineage>
</organism>
<dbReference type="KEGG" id="xtr:101734335"/>
<accession>A0A8J1JWK6</accession>
<feature type="compositionally biased region" description="Polar residues" evidence="1">
    <location>
        <begin position="667"/>
        <end position="686"/>
    </location>
</feature>
<dbReference type="RefSeq" id="XP_031762283.1">
    <property type="nucleotide sequence ID" value="XM_031906423.1"/>
</dbReference>
<evidence type="ECO:0000313" key="4">
    <source>
        <dbReference type="RefSeq" id="XP_031762283.1"/>
    </source>
</evidence>
<evidence type="ECO:0000313" key="5">
    <source>
        <dbReference type="Xenbase" id="XB-GENE-29087695"/>
    </source>
</evidence>
<dbReference type="AlphaFoldDB" id="A0A8J1JWK6"/>
<dbReference type="GeneID" id="101734335"/>
<keyword evidence="2" id="KW-0472">Membrane</keyword>
<feature type="region of interest" description="Disordered" evidence="1">
    <location>
        <begin position="155"/>
        <end position="174"/>
    </location>
</feature>
<dbReference type="OrthoDB" id="10519228at2759"/>
<dbReference type="Proteomes" id="UP000008143">
    <property type="component" value="Chromosome 7"/>
</dbReference>
<keyword evidence="3" id="KW-1185">Reference proteome</keyword>
<evidence type="ECO:0000313" key="3">
    <source>
        <dbReference type="Proteomes" id="UP000008143"/>
    </source>
</evidence>
<protein>
    <submittedName>
        <fullName evidence="4">Uncharacterized protein LOC101734335 isoform X1</fullName>
    </submittedName>
</protein>
<evidence type="ECO:0000256" key="2">
    <source>
        <dbReference type="SAM" id="Phobius"/>
    </source>
</evidence>